<evidence type="ECO:0000256" key="5">
    <source>
        <dbReference type="ARBA" id="ARBA00022927"/>
    </source>
</evidence>
<evidence type="ECO:0000256" key="1">
    <source>
        <dbReference type="ARBA" id="ARBA00004601"/>
    </source>
</evidence>
<feature type="domain" description="Vps52 C-terminal" evidence="8">
    <location>
        <begin position="239"/>
        <end position="531"/>
    </location>
</feature>
<dbReference type="InterPro" id="IPR048361">
    <property type="entry name" value="Vps52_C"/>
</dbReference>
<proteinExistence type="inferred from homology"/>
<accession>A0ABP1PYW4</accession>
<sequence>MGDMDPVSLLEEVNPEIEHLVREALQSQGDLREYSKNIEKGLREAENECIKDYIRESGNIANLHNQIDECDKILEAMERMLLGFQSELGSLSTEIETLQKQSISMSVQLCNRQAVRGELSSFVDDLVVSETLIRTILDSPVTESAFIEQLKILGQKAQFVNTVRDTRAARDVIDVIHKLTIRATAKVREYLITQIYKFRKPVTNYQIPQNSLLKHKFFYEFLLGNERQIAKEVKDEYVDTMSKVYMSYFKTYSSRLSKKQSTDTAGKDHVLAAAEEVKGKNPLFSLGKRADLLNELEAPALVPHAWNGPPLPYEALFRSLIFTLVDNACREFLFICDFFLAKGPVLMDLFHAVMGKTLGHLLTVIEEGTSSSWDGIGLLLCAHIVLKLQMVTHKRAVPALDHFFTAALDCIWPSLDRSLTANAYSLRNCETMPTDLMPHYITRRYAELSSGMAVIDAGFPQERVRRSLQWLQEEMDANLVRMASAFQERSRQLVFLINNYDLILSVHSEKGQEPKETDRFKTALAAKTSEYAEEILSPHFGGLIQFVKEAEILLQKEQGETIANDEARVVSLISSFGSSWRTALDNVNREVMSSFPSFRTGAAVLQQALTLLVQYYHRFQKIIGEVLPHLTARQDLVNIHQLMVEVKKYKPNF</sequence>
<keyword evidence="5" id="KW-0653">Protein transport</keyword>
<evidence type="ECO:0000259" key="7">
    <source>
        <dbReference type="Pfam" id="PF04129"/>
    </source>
</evidence>
<keyword evidence="10" id="KW-1185">Reference proteome</keyword>
<name>A0ABP1PYW4_9HEXA</name>
<comment type="subcellular location">
    <subcellularLocation>
        <location evidence="1">Golgi apparatus</location>
        <location evidence="1">trans-Golgi network</location>
    </subcellularLocation>
</comment>
<dbReference type="InterPro" id="IPR048319">
    <property type="entry name" value="Vps52_CC"/>
</dbReference>
<feature type="domain" description="Vps52 coiled-coil" evidence="7">
    <location>
        <begin position="52"/>
        <end position="222"/>
    </location>
</feature>
<comment type="similarity">
    <text evidence="2">Belongs to the VPS52 family.</text>
</comment>
<protein>
    <recommendedName>
        <fullName evidence="3">Vacuolar protein sorting-associated protein 52 homolog</fullName>
    </recommendedName>
</protein>
<dbReference type="Proteomes" id="UP001642540">
    <property type="component" value="Unassembled WGS sequence"/>
</dbReference>
<evidence type="ECO:0000313" key="9">
    <source>
        <dbReference type="EMBL" id="CAL8082954.1"/>
    </source>
</evidence>
<dbReference type="EMBL" id="CAXLJM020000016">
    <property type="protein sequence ID" value="CAL8082954.1"/>
    <property type="molecule type" value="Genomic_DNA"/>
</dbReference>
<evidence type="ECO:0000256" key="2">
    <source>
        <dbReference type="ARBA" id="ARBA00008180"/>
    </source>
</evidence>
<evidence type="ECO:0000256" key="6">
    <source>
        <dbReference type="ARBA" id="ARBA00023034"/>
    </source>
</evidence>
<reference evidence="9 10" key="1">
    <citation type="submission" date="2024-08" db="EMBL/GenBank/DDBJ databases">
        <authorList>
            <person name="Cucini C."/>
            <person name="Frati F."/>
        </authorList>
    </citation>
    <scope>NUCLEOTIDE SEQUENCE [LARGE SCALE GENOMIC DNA]</scope>
</reference>
<keyword evidence="4" id="KW-0813">Transport</keyword>
<dbReference type="Pfam" id="PF04129">
    <property type="entry name" value="Vps52_CC"/>
    <property type="match status" value="1"/>
</dbReference>
<dbReference type="Pfam" id="PF20655">
    <property type="entry name" value="Vps52_C"/>
    <property type="match status" value="1"/>
</dbReference>
<dbReference type="PANTHER" id="PTHR14190:SF7">
    <property type="entry name" value="VACUOLAR PROTEIN SORTING-ASSOCIATED PROTEIN 52 HOMOLOG"/>
    <property type="match status" value="1"/>
</dbReference>
<evidence type="ECO:0000256" key="4">
    <source>
        <dbReference type="ARBA" id="ARBA00022448"/>
    </source>
</evidence>
<dbReference type="PANTHER" id="PTHR14190">
    <property type="entry name" value="SUPPRESSOR OF ACTIN MUTATIONS 2/VACUOLAR PROTEIN SORTING 52"/>
    <property type="match status" value="1"/>
</dbReference>
<keyword evidence="6" id="KW-0333">Golgi apparatus</keyword>
<gene>
    <name evidence="9" type="ORF">ODALV1_LOCUS5361</name>
</gene>
<evidence type="ECO:0000256" key="3">
    <source>
        <dbReference type="ARBA" id="ARBA00017083"/>
    </source>
</evidence>
<evidence type="ECO:0000259" key="8">
    <source>
        <dbReference type="Pfam" id="PF20655"/>
    </source>
</evidence>
<evidence type="ECO:0000313" key="10">
    <source>
        <dbReference type="Proteomes" id="UP001642540"/>
    </source>
</evidence>
<organism evidence="9 10">
    <name type="scientific">Orchesella dallaii</name>
    <dbReference type="NCBI Taxonomy" id="48710"/>
    <lineage>
        <taxon>Eukaryota</taxon>
        <taxon>Metazoa</taxon>
        <taxon>Ecdysozoa</taxon>
        <taxon>Arthropoda</taxon>
        <taxon>Hexapoda</taxon>
        <taxon>Collembola</taxon>
        <taxon>Entomobryomorpha</taxon>
        <taxon>Entomobryoidea</taxon>
        <taxon>Orchesellidae</taxon>
        <taxon>Orchesellinae</taxon>
        <taxon>Orchesella</taxon>
    </lineage>
</organism>
<comment type="caution">
    <text evidence="9">The sequence shown here is derived from an EMBL/GenBank/DDBJ whole genome shotgun (WGS) entry which is preliminary data.</text>
</comment>
<dbReference type="InterPro" id="IPR007258">
    <property type="entry name" value="Vps52"/>
</dbReference>